<name>A0AAE7NTM8_9BRAD</name>
<organism evidence="2 3">
    <name type="scientific">Bradyrhizobium arachidis</name>
    <dbReference type="NCBI Taxonomy" id="858423"/>
    <lineage>
        <taxon>Bacteria</taxon>
        <taxon>Pseudomonadati</taxon>
        <taxon>Pseudomonadota</taxon>
        <taxon>Alphaproteobacteria</taxon>
        <taxon>Hyphomicrobiales</taxon>
        <taxon>Nitrobacteraceae</taxon>
        <taxon>Bradyrhizobium</taxon>
    </lineage>
</organism>
<dbReference type="KEGG" id="barh:WN72_36060"/>
<dbReference type="EMBL" id="CP030050">
    <property type="protein sequence ID" value="QOZ71121.1"/>
    <property type="molecule type" value="Genomic_DNA"/>
</dbReference>
<reference evidence="2 3" key="1">
    <citation type="submission" date="2018-06" db="EMBL/GenBank/DDBJ databases">
        <title>Comparative genomics of Bradyrhizobium nodulating Arachidis hypogaea.</title>
        <authorList>
            <person name="Li Y."/>
        </authorList>
    </citation>
    <scope>NUCLEOTIDE SEQUENCE [LARGE SCALE GENOMIC DNA]</scope>
    <source>
        <strain evidence="2 3">CCBAU 051107</strain>
    </source>
</reference>
<protein>
    <submittedName>
        <fullName evidence="2">Uncharacterized protein</fullName>
    </submittedName>
</protein>
<feature type="region of interest" description="Disordered" evidence="1">
    <location>
        <begin position="70"/>
        <end position="119"/>
    </location>
</feature>
<accession>A0AAE7NTM8</accession>
<feature type="compositionally biased region" description="Basic and acidic residues" evidence="1">
    <location>
        <begin position="31"/>
        <end position="41"/>
    </location>
</feature>
<dbReference type="AlphaFoldDB" id="A0AAE7NTM8"/>
<feature type="compositionally biased region" description="Basic and acidic residues" evidence="1">
    <location>
        <begin position="81"/>
        <end position="119"/>
    </location>
</feature>
<sequence>MKRRFRHNSPRLSSVSRCLGPTQVVTPFDHLSGDSHHHDPCSEQGPLPHLVRARWSLKRSSFERILRARMSGIRAQGSRQEPSRDRSQHAKEKVKPSGHRGRDCDEEKHLDQALAECRS</sequence>
<dbReference type="Proteomes" id="UP000594015">
    <property type="component" value="Chromosome"/>
</dbReference>
<evidence type="ECO:0000313" key="3">
    <source>
        <dbReference type="Proteomes" id="UP000594015"/>
    </source>
</evidence>
<proteinExistence type="predicted"/>
<feature type="region of interest" description="Disordered" evidence="1">
    <location>
        <begin position="26"/>
        <end position="48"/>
    </location>
</feature>
<gene>
    <name evidence="2" type="ORF">WN72_36060</name>
</gene>
<evidence type="ECO:0000313" key="2">
    <source>
        <dbReference type="EMBL" id="QOZ71121.1"/>
    </source>
</evidence>
<evidence type="ECO:0000256" key="1">
    <source>
        <dbReference type="SAM" id="MobiDB-lite"/>
    </source>
</evidence>